<evidence type="ECO:0000313" key="3">
    <source>
        <dbReference type="Proteomes" id="UP000319383"/>
    </source>
</evidence>
<evidence type="ECO:0000256" key="1">
    <source>
        <dbReference type="SAM" id="SignalP"/>
    </source>
</evidence>
<sequence precursor="true">MNLKPFGPLRIILTCGSILGAMAQCEAADPVKIATRSKTETSIAASSQQEKYSFIMFWKKQDEATNAMWKNLQAGLADRSQLATPVAVNVNAPQEAAIVKRFGVSRAPMPLMLAVAPNGAVTASYAKVLDTTKIDNAFVTPTMTRCMLAMQHRKVVLLCVHGDDQTAPPAGVTEFKSIPCYQNTSEIVHMHVSDPAETKFLKELEIPRTSQTTTTVFMAPPGVLLGKYPTNVTKAHLISKLQAAGKGCGDKNCKHCRQ</sequence>
<dbReference type="AlphaFoldDB" id="A0A517ZNA6"/>
<keyword evidence="1" id="KW-0732">Signal</keyword>
<feature type="chain" id="PRO_5021940022" description="Thioredoxin domain-containing protein" evidence="1">
    <location>
        <begin position="24"/>
        <end position="258"/>
    </location>
</feature>
<organism evidence="2 3">
    <name type="scientific">Symmachiella dynata</name>
    <dbReference type="NCBI Taxonomy" id="2527995"/>
    <lineage>
        <taxon>Bacteria</taxon>
        <taxon>Pseudomonadati</taxon>
        <taxon>Planctomycetota</taxon>
        <taxon>Planctomycetia</taxon>
        <taxon>Planctomycetales</taxon>
        <taxon>Planctomycetaceae</taxon>
        <taxon>Symmachiella</taxon>
    </lineage>
</organism>
<dbReference type="Proteomes" id="UP000319383">
    <property type="component" value="Chromosome"/>
</dbReference>
<evidence type="ECO:0000313" key="2">
    <source>
        <dbReference type="EMBL" id="QDU43940.1"/>
    </source>
</evidence>
<protein>
    <recommendedName>
        <fullName evidence="4">Thioredoxin domain-containing protein</fullName>
    </recommendedName>
</protein>
<accession>A0A517ZNA6</accession>
<reference evidence="2 3" key="1">
    <citation type="submission" date="2019-02" db="EMBL/GenBank/DDBJ databases">
        <title>Deep-cultivation of Planctomycetes and their phenomic and genomic characterization uncovers novel biology.</title>
        <authorList>
            <person name="Wiegand S."/>
            <person name="Jogler M."/>
            <person name="Boedeker C."/>
            <person name="Pinto D."/>
            <person name="Vollmers J."/>
            <person name="Rivas-Marin E."/>
            <person name="Kohn T."/>
            <person name="Peeters S.H."/>
            <person name="Heuer A."/>
            <person name="Rast P."/>
            <person name="Oberbeckmann S."/>
            <person name="Bunk B."/>
            <person name="Jeske O."/>
            <person name="Meyerdierks A."/>
            <person name="Storesund J.E."/>
            <person name="Kallscheuer N."/>
            <person name="Luecker S."/>
            <person name="Lage O.M."/>
            <person name="Pohl T."/>
            <person name="Merkel B.J."/>
            <person name="Hornburger P."/>
            <person name="Mueller R.-W."/>
            <person name="Bruemmer F."/>
            <person name="Labrenz M."/>
            <person name="Spormann A.M."/>
            <person name="Op den Camp H."/>
            <person name="Overmann J."/>
            <person name="Amann R."/>
            <person name="Jetten M.S.M."/>
            <person name="Mascher T."/>
            <person name="Medema M.H."/>
            <person name="Devos D.P."/>
            <person name="Kaster A.-K."/>
            <person name="Ovreas L."/>
            <person name="Rohde M."/>
            <person name="Galperin M.Y."/>
            <person name="Jogler C."/>
        </authorList>
    </citation>
    <scope>NUCLEOTIDE SEQUENCE [LARGE SCALE GENOMIC DNA]</scope>
    <source>
        <strain evidence="2 3">Mal52</strain>
    </source>
</reference>
<dbReference type="RefSeq" id="WP_145376213.1">
    <property type="nucleotide sequence ID" value="NZ_CP036276.1"/>
</dbReference>
<dbReference type="EMBL" id="CP036276">
    <property type="protein sequence ID" value="QDU43940.1"/>
    <property type="molecule type" value="Genomic_DNA"/>
</dbReference>
<name>A0A517ZNA6_9PLAN</name>
<evidence type="ECO:0008006" key="4">
    <source>
        <dbReference type="Google" id="ProtNLM"/>
    </source>
</evidence>
<dbReference type="KEGG" id="sdyn:Mal52_24180"/>
<feature type="signal peptide" evidence="1">
    <location>
        <begin position="1"/>
        <end position="23"/>
    </location>
</feature>
<gene>
    <name evidence="2" type="ORF">Mal52_24180</name>
</gene>
<proteinExistence type="predicted"/>
<keyword evidence="3" id="KW-1185">Reference proteome</keyword>